<evidence type="ECO:0000256" key="6">
    <source>
        <dbReference type="SAM" id="Phobius"/>
    </source>
</evidence>
<feature type="transmembrane region" description="Helical" evidence="6">
    <location>
        <begin position="68"/>
        <end position="96"/>
    </location>
</feature>
<dbReference type="AlphaFoldDB" id="A0AAE4AJB2"/>
<dbReference type="InterPro" id="IPR019264">
    <property type="entry name" value="DUF2179"/>
</dbReference>
<protein>
    <submittedName>
        <fullName evidence="8">Uncharacterized membrane-anchored protein YitT (DUF2179 family)</fullName>
    </submittedName>
</protein>
<dbReference type="GO" id="GO:0005886">
    <property type="term" value="C:plasma membrane"/>
    <property type="evidence" value="ECO:0007669"/>
    <property type="project" value="UniProtKB-SubCell"/>
</dbReference>
<dbReference type="Proteomes" id="UP001241537">
    <property type="component" value="Unassembled WGS sequence"/>
</dbReference>
<evidence type="ECO:0000256" key="1">
    <source>
        <dbReference type="ARBA" id="ARBA00004651"/>
    </source>
</evidence>
<dbReference type="PIRSF" id="PIRSF006483">
    <property type="entry name" value="Membrane_protein_YitT"/>
    <property type="match status" value="1"/>
</dbReference>
<keyword evidence="2" id="KW-1003">Cell membrane</keyword>
<dbReference type="PANTHER" id="PTHR33545">
    <property type="entry name" value="UPF0750 MEMBRANE PROTEIN YITT-RELATED"/>
    <property type="match status" value="1"/>
</dbReference>
<keyword evidence="3 6" id="KW-0812">Transmembrane</keyword>
<dbReference type="InterPro" id="IPR015867">
    <property type="entry name" value="N-reg_PII/ATP_PRibTrfase_C"/>
</dbReference>
<evidence type="ECO:0000256" key="2">
    <source>
        <dbReference type="ARBA" id="ARBA00022475"/>
    </source>
</evidence>
<gene>
    <name evidence="8" type="ORF">J2S20_000293</name>
</gene>
<evidence type="ECO:0000256" key="4">
    <source>
        <dbReference type="ARBA" id="ARBA00022989"/>
    </source>
</evidence>
<evidence type="ECO:0000313" key="9">
    <source>
        <dbReference type="Proteomes" id="UP001241537"/>
    </source>
</evidence>
<keyword evidence="4 6" id="KW-1133">Transmembrane helix</keyword>
<feature type="transmembrane region" description="Helical" evidence="6">
    <location>
        <begin position="157"/>
        <end position="178"/>
    </location>
</feature>
<evidence type="ECO:0000256" key="3">
    <source>
        <dbReference type="ARBA" id="ARBA00022692"/>
    </source>
</evidence>
<keyword evidence="5 6" id="KW-0472">Membrane</keyword>
<comment type="caution">
    <text evidence="8">The sequence shown here is derived from an EMBL/GenBank/DDBJ whole genome shotgun (WGS) entry which is preliminary data.</text>
</comment>
<reference evidence="8" key="1">
    <citation type="submission" date="2023-07" db="EMBL/GenBank/DDBJ databases">
        <title>Genomic Encyclopedia of Type Strains, Phase IV (KMG-IV): sequencing the most valuable type-strain genomes for metagenomic binning, comparative biology and taxonomic classification.</title>
        <authorList>
            <person name="Goeker M."/>
        </authorList>
    </citation>
    <scope>NUCLEOTIDE SEQUENCE</scope>
    <source>
        <strain evidence="8">DSM 19659</strain>
    </source>
</reference>
<dbReference type="Pfam" id="PF10035">
    <property type="entry name" value="DUF2179"/>
    <property type="match status" value="1"/>
</dbReference>
<proteinExistence type="predicted"/>
<feature type="transmembrane region" description="Helical" evidence="6">
    <location>
        <begin position="184"/>
        <end position="204"/>
    </location>
</feature>
<dbReference type="EMBL" id="JAUSTO010000002">
    <property type="protein sequence ID" value="MDQ0151613.1"/>
    <property type="molecule type" value="Genomic_DNA"/>
</dbReference>
<dbReference type="Pfam" id="PF02588">
    <property type="entry name" value="YitT_membrane"/>
    <property type="match status" value="1"/>
</dbReference>
<keyword evidence="9" id="KW-1185">Reference proteome</keyword>
<dbReference type="Gene3D" id="3.30.70.120">
    <property type="match status" value="1"/>
</dbReference>
<dbReference type="InterPro" id="IPR003740">
    <property type="entry name" value="YitT"/>
</dbReference>
<name>A0AAE4AJB2_9FIRM</name>
<evidence type="ECO:0000259" key="7">
    <source>
        <dbReference type="Pfam" id="PF10035"/>
    </source>
</evidence>
<sequence>MGKLQEMILNDGIGRKITAVTEIVLGNVLFGLVVKLFLLPASLVTSGATGISIVLYEISGIPVSYSLLVLNVLMLFVGLLLLGRAFALSTLLSTFISPLALGFWERALGDYVMSDNLMLCAIFAGLGIGISLGIVLRAGSSTGGMDIPPLVLNKYCHVPISISFYIFDFLILFMQAVVYPPERILYGLVVVIISTMAMDQMLFLGTTRTEVKIISERSDEIRMAILTELERGVTLLNGQTGYMNKDTQIVLSVVYNRELPRLERRIHEIDPESFMIISRISQVHGRGFTPGKK</sequence>
<organism evidence="8 9">
    <name type="scientific">Moryella indoligenes</name>
    <dbReference type="NCBI Taxonomy" id="371674"/>
    <lineage>
        <taxon>Bacteria</taxon>
        <taxon>Bacillati</taxon>
        <taxon>Bacillota</taxon>
        <taxon>Clostridia</taxon>
        <taxon>Lachnospirales</taxon>
        <taxon>Lachnospiraceae</taxon>
        <taxon>Moryella</taxon>
    </lineage>
</organism>
<evidence type="ECO:0000313" key="8">
    <source>
        <dbReference type="EMBL" id="MDQ0151613.1"/>
    </source>
</evidence>
<dbReference type="PANTHER" id="PTHR33545:SF5">
    <property type="entry name" value="UPF0750 MEMBRANE PROTEIN YITT"/>
    <property type="match status" value="1"/>
</dbReference>
<dbReference type="InterPro" id="IPR051461">
    <property type="entry name" value="UPF0750_membrane"/>
</dbReference>
<feature type="domain" description="DUF2179" evidence="7">
    <location>
        <begin position="231"/>
        <end position="285"/>
    </location>
</feature>
<comment type="subcellular location">
    <subcellularLocation>
        <location evidence="1">Cell membrane</location>
        <topology evidence="1">Multi-pass membrane protein</topology>
    </subcellularLocation>
</comment>
<accession>A0AAE4AJB2</accession>
<evidence type="ECO:0000256" key="5">
    <source>
        <dbReference type="ARBA" id="ARBA00023136"/>
    </source>
</evidence>
<dbReference type="RefSeq" id="WP_106612967.1">
    <property type="nucleotide sequence ID" value="NZ_JAUSTO010000002.1"/>
</dbReference>
<dbReference type="CDD" id="cd16380">
    <property type="entry name" value="YitT_C"/>
    <property type="match status" value="1"/>
</dbReference>
<feature type="transmembrane region" description="Helical" evidence="6">
    <location>
        <begin position="116"/>
        <end position="136"/>
    </location>
</feature>